<dbReference type="SUPFAM" id="SSF82714">
    <property type="entry name" value="Multidrug efflux transporter AcrB TolC docking domain, DN and DC subdomains"/>
    <property type="match status" value="1"/>
</dbReference>
<dbReference type="Gene3D" id="3.30.70.1440">
    <property type="entry name" value="Multidrug efflux transporter AcrB pore domain"/>
    <property type="match status" value="1"/>
</dbReference>
<proteinExistence type="predicted"/>
<keyword evidence="1" id="KW-1133">Transmembrane helix</keyword>
<keyword evidence="1" id="KW-0812">Transmembrane</keyword>
<feature type="transmembrane region" description="Helical" evidence="1">
    <location>
        <begin position="887"/>
        <end position="905"/>
    </location>
</feature>
<feature type="transmembrane region" description="Helical" evidence="1">
    <location>
        <begin position="12"/>
        <end position="29"/>
    </location>
</feature>
<dbReference type="InterPro" id="IPR001036">
    <property type="entry name" value="Acrflvin-R"/>
</dbReference>
<feature type="transmembrane region" description="Helical" evidence="1">
    <location>
        <begin position="387"/>
        <end position="408"/>
    </location>
</feature>
<feature type="transmembrane region" description="Helical" evidence="1">
    <location>
        <begin position="529"/>
        <end position="550"/>
    </location>
</feature>
<protein>
    <submittedName>
        <fullName evidence="2">Multidrug resistance protein MdtB</fullName>
    </submittedName>
</protein>
<dbReference type="Gene3D" id="3.30.2090.10">
    <property type="entry name" value="Multidrug efflux transporter AcrB TolC docking domain, DN and DC subdomains"/>
    <property type="match status" value="2"/>
</dbReference>
<dbReference type="EMBL" id="SJPJ01000001">
    <property type="protein sequence ID" value="TWT80092.1"/>
    <property type="molecule type" value="Genomic_DNA"/>
</dbReference>
<accession>A0A5C5YYE5</accession>
<feature type="transmembrane region" description="Helical" evidence="1">
    <location>
        <begin position="332"/>
        <end position="352"/>
    </location>
</feature>
<sequence>MSLSDFSVRRPVAMSCLIIGLTLLGLNAYRKMGLELMPKMDAPFVTIVTIYPGAAPEELETDVAKRIEDAVVSIDGLKHVSSVCMENVCQTLLEFQMSVDVDVAATDVREKLDVIRSELPADVEDPQIQKFDINAKPIVNLALAGDVPLDDLYDFADNTLSDKLTVISGVAEVQLIGGAEREVHVKLDRGKLAARGLSSMDIVKVIQEAVRTIPSGRVRDGGTEYAVKFDADFDSAVDLSKLEVANNNGQRCYLRDIGEVKMSTEELRQTASIDGRPCIAIKVVKKADANAVRVAHAVRDAMDDLNAQLPGGMELVWVDDDGRFIEANNQSAWVNVLQGILLTAAILFLFLYNVRTLFVVGVTMPLTIVIGLYFMSVVGYTLNTSTLIAIGMSVGILVTNSIVVLEAIDKRLGTTGDPKEASRVGSSEAFIAVLASAGTNVVVLFPLAVMESKIGMFIGPLAMTMFIMTVVSLFISFTLTPMLCSLILKPRNEGSRSLLGRMEQGWNWMFDKVVGRYRHLLTFTEQHRWAAILVLVAVIGLFANSLHVAGTLGSSAFSQSDMGRLYLRLEFPTRYSLDETVRRVKQAEDRLKGLPEITHVLTTVGKVEAMLGQSSEGVYLAQLLLKFSERDERDLTIAELMDLVRDRIEGYPDAVVAVSQPSIIGGQSSPVELEIAGVELNTLDNLALTSLDLAHDINGFVEPDTTVRQGKPEIRIEPRRAVLSDVAAPAVGLGMVLRANLEGIEAGTYKQNSRNYDIVVKLNEEQGKQQVRNFQLPGPDGHPMLLSNFSHIKESEIPIQITRKNKRRIAKLTSQLAPSLPLGTAVTKLSAAIDNKKVLPPGYDYTFAGEYEMMSEAQQGLAEAGIMAMILVVLTLSAIMESFRQPALILMTVPLALIGVFWALAIAGESISIFVIMGIVMMIGIVVNNAILIMDQFNMHVEEGVPRHKAMIEAACERFRPIVMITLAAVLGMLPLALGKGIGAEMRNGVGIASAGGILVSGVLTLLVIPILYDLFTRRKAKADA</sequence>
<name>A0A5C5YYE5_9BACT</name>
<feature type="transmembrane region" description="Helical" evidence="1">
    <location>
        <begin position="461"/>
        <end position="488"/>
    </location>
</feature>
<dbReference type="OrthoDB" id="220575at2"/>
<evidence type="ECO:0000313" key="3">
    <source>
        <dbReference type="Proteomes" id="UP000315010"/>
    </source>
</evidence>
<dbReference type="SUPFAM" id="SSF82693">
    <property type="entry name" value="Multidrug efflux transporter AcrB pore domain, PN1, PN2, PC1 and PC2 subdomains"/>
    <property type="match status" value="3"/>
</dbReference>
<feature type="transmembrane region" description="Helical" evidence="1">
    <location>
        <begin position="959"/>
        <end position="978"/>
    </location>
</feature>
<feature type="transmembrane region" description="Helical" evidence="1">
    <location>
        <begin position="911"/>
        <end position="932"/>
    </location>
</feature>
<dbReference type="PANTHER" id="PTHR32063">
    <property type="match status" value="1"/>
</dbReference>
<evidence type="ECO:0000256" key="1">
    <source>
        <dbReference type="SAM" id="Phobius"/>
    </source>
</evidence>
<keyword evidence="1" id="KW-0472">Membrane</keyword>
<dbReference type="PRINTS" id="PR00702">
    <property type="entry name" value="ACRIFLAVINRP"/>
</dbReference>
<feature type="transmembrane region" description="Helical" evidence="1">
    <location>
        <begin position="429"/>
        <end position="449"/>
    </location>
</feature>
<dbReference type="Gene3D" id="3.30.70.1430">
    <property type="entry name" value="Multidrug efflux transporter AcrB pore domain"/>
    <property type="match status" value="2"/>
</dbReference>
<dbReference type="SUPFAM" id="SSF82866">
    <property type="entry name" value="Multidrug efflux transporter AcrB transmembrane domain"/>
    <property type="match status" value="2"/>
</dbReference>
<feature type="transmembrane region" description="Helical" evidence="1">
    <location>
        <begin position="357"/>
        <end position="375"/>
    </location>
</feature>
<dbReference type="RefSeq" id="WP_146395182.1">
    <property type="nucleotide sequence ID" value="NZ_SJPJ01000001.1"/>
</dbReference>
<dbReference type="GO" id="GO:0042910">
    <property type="term" value="F:xenobiotic transmembrane transporter activity"/>
    <property type="evidence" value="ECO:0007669"/>
    <property type="project" value="TreeGrafter"/>
</dbReference>
<dbReference type="AlphaFoldDB" id="A0A5C5YYE5"/>
<reference evidence="2 3" key="1">
    <citation type="submission" date="2019-02" db="EMBL/GenBank/DDBJ databases">
        <title>Deep-cultivation of Planctomycetes and their phenomic and genomic characterization uncovers novel biology.</title>
        <authorList>
            <person name="Wiegand S."/>
            <person name="Jogler M."/>
            <person name="Boedeker C."/>
            <person name="Pinto D."/>
            <person name="Vollmers J."/>
            <person name="Rivas-Marin E."/>
            <person name="Kohn T."/>
            <person name="Peeters S.H."/>
            <person name="Heuer A."/>
            <person name="Rast P."/>
            <person name="Oberbeckmann S."/>
            <person name="Bunk B."/>
            <person name="Jeske O."/>
            <person name="Meyerdierks A."/>
            <person name="Storesund J.E."/>
            <person name="Kallscheuer N."/>
            <person name="Luecker S."/>
            <person name="Lage O.M."/>
            <person name="Pohl T."/>
            <person name="Merkel B.J."/>
            <person name="Hornburger P."/>
            <person name="Mueller R.-W."/>
            <person name="Bruemmer F."/>
            <person name="Labrenz M."/>
            <person name="Spormann A.M."/>
            <person name="Op Den Camp H."/>
            <person name="Overmann J."/>
            <person name="Amann R."/>
            <person name="Jetten M.S.M."/>
            <person name="Mascher T."/>
            <person name="Medema M.H."/>
            <person name="Devos D.P."/>
            <person name="Kaster A.-K."/>
            <person name="Ovreas L."/>
            <person name="Rohde M."/>
            <person name="Galperin M.Y."/>
            <person name="Jogler C."/>
        </authorList>
    </citation>
    <scope>NUCLEOTIDE SEQUENCE [LARGE SCALE GENOMIC DNA]</scope>
    <source>
        <strain evidence="2 3">CA13</strain>
    </source>
</reference>
<dbReference type="GO" id="GO:0005886">
    <property type="term" value="C:plasma membrane"/>
    <property type="evidence" value="ECO:0007669"/>
    <property type="project" value="TreeGrafter"/>
</dbReference>
<dbReference type="Pfam" id="PF00873">
    <property type="entry name" value="ACR_tran"/>
    <property type="match status" value="1"/>
</dbReference>
<feature type="transmembrane region" description="Helical" evidence="1">
    <location>
        <begin position="861"/>
        <end position="880"/>
    </location>
</feature>
<gene>
    <name evidence="2" type="primary">mdtB_1</name>
    <name evidence="2" type="ORF">CA13_15050</name>
</gene>
<organism evidence="2 3">
    <name type="scientific">Novipirellula herctigrandis</name>
    <dbReference type="NCBI Taxonomy" id="2527986"/>
    <lineage>
        <taxon>Bacteria</taxon>
        <taxon>Pseudomonadati</taxon>
        <taxon>Planctomycetota</taxon>
        <taxon>Planctomycetia</taxon>
        <taxon>Pirellulales</taxon>
        <taxon>Pirellulaceae</taxon>
        <taxon>Novipirellula</taxon>
    </lineage>
</organism>
<dbReference type="Gene3D" id="3.30.70.1320">
    <property type="entry name" value="Multidrug efflux transporter AcrB pore domain like"/>
    <property type="match status" value="1"/>
</dbReference>
<dbReference type="Proteomes" id="UP000315010">
    <property type="component" value="Unassembled WGS sequence"/>
</dbReference>
<dbReference type="InterPro" id="IPR027463">
    <property type="entry name" value="AcrB_DN_DC_subdom"/>
</dbReference>
<comment type="caution">
    <text evidence="2">The sequence shown here is derived from an EMBL/GenBank/DDBJ whole genome shotgun (WGS) entry which is preliminary data.</text>
</comment>
<evidence type="ECO:0000313" key="2">
    <source>
        <dbReference type="EMBL" id="TWT80092.1"/>
    </source>
</evidence>
<feature type="transmembrane region" description="Helical" evidence="1">
    <location>
        <begin position="990"/>
        <end position="1013"/>
    </location>
</feature>
<dbReference type="PANTHER" id="PTHR32063:SF0">
    <property type="entry name" value="SWARMING MOTILITY PROTEIN SWRC"/>
    <property type="match status" value="1"/>
</dbReference>
<keyword evidence="3" id="KW-1185">Reference proteome</keyword>
<dbReference type="Gene3D" id="1.20.1640.10">
    <property type="entry name" value="Multidrug efflux transporter AcrB transmembrane domain"/>
    <property type="match status" value="2"/>
</dbReference>